<evidence type="ECO:0000259" key="2">
    <source>
        <dbReference type="Pfam" id="PF12660"/>
    </source>
</evidence>
<dbReference type="GeneID" id="23567573"/>
<dbReference type="PANTHER" id="PTHR15496">
    <property type="entry name" value="GENERAL TRANSCRIPTION FACTOR 3C POLYPEPTIDE 4 FAMILY"/>
    <property type="match status" value="1"/>
</dbReference>
<reference evidence="3 4" key="1">
    <citation type="journal article" date="2006" name="Nature">
        <title>Insights from the genome of the biotrophic fungal plant pathogen Ustilago maydis.</title>
        <authorList>
            <person name="Kamper J."/>
            <person name="Kahmann R."/>
            <person name="Bolker M."/>
            <person name="Ma L.J."/>
            <person name="Brefort T."/>
            <person name="Saville B.J."/>
            <person name="Banuett F."/>
            <person name="Kronstad J.W."/>
            <person name="Gold S.E."/>
            <person name="Muller O."/>
            <person name="Perlin M.H."/>
            <person name="Wosten H.A."/>
            <person name="de Vries R."/>
            <person name="Ruiz-Herrera J."/>
            <person name="Reynaga-Pena C.G."/>
            <person name="Snetselaar K."/>
            <person name="McCann M."/>
            <person name="Perez-Martin J."/>
            <person name="Feldbrugge M."/>
            <person name="Basse C.W."/>
            <person name="Steinberg G."/>
            <person name="Ibeas J.I."/>
            <person name="Holloman W."/>
            <person name="Guzman P."/>
            <person name="Farman M."/>
            <person name="Stajich J.E."/>
            <person name="Sentandreu R."/>
            <person name="Gonzalez-Prieto J.M."/>
            <person name="Kennell J.C."/>
            <person name="Molina L."/>
            <person name="Schirawski J."/>
            <person name="Mendoza-Mendoza A."/>
            <person name="Greilinger D."/>
            <person name="Munch K."/>
            <person name="Rossel N."/>
            <person name="Scherer M."/>
            <person name="Vranes M."/>
            <person name="Ladendorf O."/>
            <person name="Vincon V."/>
            <person name="Fuchs U."/>
            <person name="Sandrock B."/>
            <person name="Meng S."/>
            <person name="Ho E.C."/>
            <person name="Cahill M.J."/>
            <person name="Boyce K.J."/>
            <person name="Klose J."/>
            <person name="Klosterman S.J."/>
            <person name="Deelstra H.J."/>
            <person name="Ortiz-Castellanos L."/>
            <person name="Li W."/>
            <person name="Sanchez-Alonso P."/>
            <person name="Schreier P.H."/>
            <person name="Hauser-Hahn I."/>
            <person name="Vaupel M."/>
            <person name="Koopmann E."/>
            <person name="Friedrich G."/>
            <person name="Voss H."/>
            <person name="Schluter T."/>
            <person name="Margolis J."/>
            <person name="Platt D."/>
            <person name="Swimmer C."/>
            <person name="Gnirke A."/>
            <person name="Chen F."/>
            <person name="Vysotskaia V."/>
            <person name="Mannhaupt G."/>
            <person name="Guldener U."/>
            <person name="Munsterkotter M."/>
            <person name="Haase D."/>
            <person name="Oesterheld M."/>
            <person name="Mewes H.W."/>
            <person name="Mauceli E.W."/>
            <person name="DeCaprio D."/>
            <person name="Wade C.M."/>
            <person name="Butler J."/>
            <person name="Young S."/>
            <person name="Jaffe D.B."/>
            <person name="Calvo S."/>
            <person name="Nusbaum C."/>
            <person name="Galagan J."/>
            <person name="Birren B.W."/>
        </authorList>
    </citation>
    <scope>NUCLEOTIDE SEQUENCE [LARGE SCALE GENOMIC DNA]</scope>
    <source>
        <strain evidence="4">DSM 14603 / FGSC 9021 / UM521</strain>
    </source>
</reference>
<evidence type="ECO:0000259" key="1">
    <source>
        <dbReference type="Pfam" id="PF12657"/>
    </source>
</evidence>
<dbReference type="STRING" id="237631.A0A0D1C748"/>
<feature type="domain" description="Transcription factor IIIC 90kDa subunit N-terminal" evidence="1">
    <location>
        <begin position="41"/>
        <end position="263"/>
    </location>
</feature>
<proteinExistence type="predicted"/>
<dbReference type="Pfam" id="PF12660">
    <property type="entry name" value="zf-TFIIIC"/>
    <property type="match status" value="1"/>
</dbReference>
<gene>
    <name evidence="3" type="ORF">UMAG_11721</name>
</gene>
<protein>
    <recommendedName>
        <fullName evidence="5">Transcription factor IIIC 90kDa subunit N-terminal domain-containing protein</fullName>
    </recommendedName>
</protein>
<organism evidence="3 4">
    <name type="scientific">Mycosarcoma maydis</name>
    <name type="common">Corn smut fungus</name>
    <name type="synonym">Ustilago maydis</name>
    <dbReference type="NCBI Taxonomy" id="5270"/>
    <lineage>
        <taxon>Eukaryota</taxon>
        <taxon>Fungi</taxon>
        <taxon>Dikarya</taxon>
        <taxon>Basidiomycota</taxon>
        <taxon>Ustilaginomycotina</taxon>
        <taxon>Ustilaginomycetes</taxon>
        <taxon>Ustilaginales</taxon>
        <taxon>Ustilaginaceae</taxon>
        <taxon>Mycosarcoma</taxon>
    </lineage>
</organism>
<dbReference type="GO" id="GO:0000127">
    <property type="term" value="C:transcription factor TFIIIC complex"/>
    <property type="evidence" value="ECO:0000318"/>
    <property type="project" value="GO_Central"/>
</dbReference>
<dbReference type="OrthoDB" id="6021743at2759"/>
<dbReference type="PANTHER" id="PTHR15496:SF2">
    <property type="entry name" value="GENERAL TRANSCRIPTION FACTOR 3C POLYPEPTIDE 4"/>
    <property type="match status" value="1"/>
</dbReference>
<dbReference type="eggNOG" id="ENOG502SFWK">
    <property type="taxonomic scope" value="Eukaryota"/>
</dbReference>
<keyword evidence="4" id="KW-1185">Reference proteome</keyword>
<name>A0A0D1C748_MYCMD</name>
<accession>A0A0D1C748</accession>
<dbReference type="GO" id="GO:0006384">
    <property type="term" value="P:transcription initiation at RNA polymerase III promoter"/>
    <property type="evidence" value="ECO:0007669"/>
    <property type="project" value="InterPro"/>
</dbReference>
<dbReference type="RefSeq" id="XP_011389232.1">
    <property type="nucleotide sequence ID" value="XM_011390930.1"/>
</dbReference>
<dbReference type="InParanoid" id="A0A0D1C748"/>
<dbReference type="AlphaFoldDB" id="A0A0D1C748"/>
<dbReference type="InterPro" id="IPR044230">
    <property type="entry name" value="GTF3C4"/>
</dbReference>
<dbReference type="GO" id="GO:0004402">
    <property type="term" value="F:histone acetyltransferase activity"/>
    <property type="evidence" value="ECO:0007669"/>
    <property type="project" value="InterPro"/>
</dbReference>
<evidence type="ECO:0000313" key="4">
    <source>
        <dbReference type="Proteomes" id="UP000000561"/>
    </source>
</evidence>
<dbReference type="Proteomes" id="UP000000561">
    <property type="component" value="Chromosome 6"/>
</dbReference>
<feature type="domain" description="Transcription factor IIIC putative zinc-finger" evidence="2">
    <location>
        <begin position="623"/>
        <end position="712"/>
    </location>
</feature>
<sequence>MTKQLGSAHNGTPEQPLKIERVRACSIALSSGSSLLGNLEWSELGQALVVTNEAIIVLSPLVGLNPTLAGQSRTQDVECHPSWQDRFPHSVAQVNIKTFLEHETSVRRRILLESDHSSIDARFLSAQWCSASWSKPGMGPHQSCLILATSSELDLFVLGAPHNAWTGEWKLLQAVSLDPVSASVKYTAAPPPRDNDKGVFTRPRALLRKQQMATEVICASWINLEVAARRHADASEPLQLSHSSSTYIVAGTRSGHIGIWECAAVSGHCTFVSTTSVGSTGIERLLVSTHVGTKATNKKATIAFQDADGVRLCDVVVVEGRAHVQLSKSPPISTEHYMLTAWRWYKDLLVYSTIGKMHVYDTKIGRSRTILLGTEPDSGFDPYAPTICISISSGPQNIIHVVRQDLREYRISLVQAEQAQPLPNTVRPIYPPSLTGYPPLTEVLQRKHDGQQAFVGYASDISSQCSAASIVGAVRTNERLAFLGYNVSENLCYQMELIRCGDMTPSSLLAEALNRVASGTRPYLAVRIVLTLLYTREQQDVFRDQLVLAVEKSWTALAGASAIKNQQSGQATTQKCALQQQLLYLLACRLQDTSSGASAQFESLQKTHRDNVRRSWLEEHASASAVTTEQCAACETPLAASGDEDPQGLGWARCQNGHVWPRCSVSLATISDRKVRVCTGCWAKAIVPDKPGQSFRQACILKTATKCLYCGSCWIVR</sequence>
<dbReference type="KEGG" id="uma:UMAG_11721"/>
<dbReference type="VEuPathDB" id="FungiDB:UMAG_11721"/>
<dbReference type="EMBL" id="CM003145">
    <property type="protein sequence ID" value="KIS69392.1"/>
    <property type="molecule type" value="Genomic_DNA"/>
</dbReference>
<evidence type="ECO:0008006" key="5">
    <source>
        <dbReference type="Google" id="ProtNLM"/>
    </source>
</evidence>
<evidence type="ECO:0000313" key="3">
    <source>
        <dbReference type="EMBL" id="KIS69392.1"/>
    </source>
</evidence>
<dbReference type="Pfam" id="PF12657">
    <property type="entry name" value="TFIIIC_delta"/>
    <property type="match status" value="1"/>
</dbReference>
<dbReference type="InterPro" id="IPR024764">
    <property type="entry name" value="TFIIIC_Znf"/>
</dbReference>
<dbReference type="InterPro" id="IPR024761">
    <property type="entry name" value="TFIIIC_delta_N"/>
</dbReference>